<evidence type="ECO:0000313" key="2">
    <source>
        <dbReference type="EMBL" id="KAG0726772.1"/>
    </source>
</evidence>
<feature type="compositionally biased region" description="Basic residues" evidence="1">
    <location>
        <begin position="19"/>
        <end position="30"/>
    </location>
</feature>
<protein>
    <submittedName>
        <fullName evidence="2">Uncharacterized protein</fullName>
    </submittedName>
</protein>
<feature type="region of interest" description="Disordered" evidence="1">
    <location>
        <begin position="1"/>
        <end position="39"/>
    </location>
</feature>
<dbReference type="AlphaFoldDB" id="A0A8J4YGC4"/>
<accession>A0A8J4YGC4</accession>
<evidence type="ECO:0000313" key="3">
    <source>
        <dbReference type="Proteomes" id="UP000770661"/>
    </source>
</evidence>
<name>A0A8J4YGC4_CHIOP</name>
<sequence>MLGETPRRLIRPRGPPPLLRRRSRPIHPKHSPQGPPPHLPWANCSVAALLWALKSPRVIQLHDLRPPSPSQPLQIRAIPSGTSPLTSTWAFGFYTNLSFRPQVRHLRDPNCGAGSSTAVPVWGGHRGPPKWLKECFTPPAIRSVLDYCAPCLPGIAKSHFQSLEVVQNGP</sequence>
<evidence type="ECO:0000256" key="1">
    <source>
        <dbReference type="SAM" id="MobiDB-lite"/>
    </source>
</evidence>
<gene>
    <name evidence="2" type="ORF">GWK47_035889</name>
</gene>
<organism evidence="2 3">
    <name type="scientific">Chionoecetes opilio</name>
    <name type="common">Atlantic snow crab</name>
    <name type="synonym">Cancer opilio</name>
    <dbReference type="NCBI Taxonomy" id="41210"/>
    <lineage>
        <taxon>Eukaryota</taxon>
        <taxon>Metazoa</taxon>
        <taxon>Ecdysozoa</taxon>
        <taxon>Arthropoda</taxon>
        <taxon>Crustacea</taxon>
        <taxon>Multicrustacea</taxon>
        <taxon>Malacostraca</taxon>
        <taxon>Eumalacostraca</taxon>
        <taxon>Eucarida</taxon>
        <taxon>Decapoda</taxon>
        <taxon>Pleocyemata</taxon>
        <taxon>Brachyura</taxon>
        <taxon>Eubrachyura</taxon>
        <taxon>Majoidea</taxon>
        <taxon>Majidae</taxon>
        <taxon>Chionoecetes</taxon>
    </lineage>
</organism>
<dbReference type="Proteomes" id="UP000770661">
    <property type="component" value="Unassembled WGS sequence"/>
</dbReference>
<comment type="caution">
    <text evidence="2">The sequence shown here is derived from an EMBL/GenBank/DDBJ whole genome shotgun (WGS) entry which is preliminary data.</text>
</comment>
<dbReference type="OrthoDB" id="6378051at2759"/>
<proteinExistence type="predicted"/>
<dbReference type="EMBL" id="JACEEZ010003994">
    <property type="protein sequence ID" value="KAG0726772.1"/>
    <property type="molecule type" value="Genomic_DNA"/>
</dbReference>
<reference evidence="2" key="1">
    <citation type="submission" date="2020-07" db="EMBL/GenBank/DDBJ databases">
        <title>The High-quality genome of the commercially important snow crab, Chionoecetes opilio.</title>
        <authorList>
            <person name="Jeong J.-H."/>
            <person name="Ryu S."/>
        </authorList>
    </citation>
    <scope>NUCLEOTIDE SEQUENCE</scope>
    <source>
        <strain evidence="2">MADBK_172401_WGS</strain>
        <tissue evidence="2">Digestive gland</tissue>
    </source>
</reference>
<keyword evidence="3" id="KW-1185">Reference proteome</keyword>